<sequence length="79" mass="8372">MKSSTTVFVCALSFAISALASDSNADRLLAACLRSRLGAANLVSAKRLSPSSTPFHCDTKKPSVARTSRPRAARLGRYS</sequence>
<feature type="signal peptide" evidence="2">
    <location>
        <begin position="1"/>
        <end position="20"/>
    </location>
</feature>
<accession>A0AAD7D5Q4</accession>
<feature type="compositionally biased region" description="Basic residues" evidence="1">
    <location>
        <begin position="68"/>
        <end position="79"/>
    </location>
</feature>
<evidence type="ECO:0008006" key="5">
    <source>
        <dbReference type="Google" id="ProtNLM"/>
    </source>
</evidence>
<feature type="chain" id="PRO_5042125826" description="Secreted protein" evidence="2">
    <location>
        <begin position="21"/>
        <end position="79"/>
    </location>
</feature>
<evidence type="ECO:0000313" key="4">
    <source>
        <dbReference type="Proteomes" id="UP001221757"/>
    </source>
</evidence>
<feature type="region of interest" description="Disordered" evidence="1">
    <location>
        <begin position="48"/>
        <end position="79"/>
    </location>
</feature>
<reference evidence="3" key="1">
    <citation type="submission" date="2023-03" db="EMBL/GenBank/DDBJ databases">
        <title>Massive genome expansion in bonnet fungi (Mycena s.s.) driven by repeated elements and novel gene families across ecological guilds.</title>
        <authorList>
            <consortium name="Lawrence Berkeley National Laboratory"/>
            <person name="Harder C.B."/>
            <person name="Miyauchi S."/>
            <person name="Viragh M."/>
            <person name="Kuo A."/>
            <person name="Thoen E."/>
            <person name="Andreopoulos B."/>
            <person name="Lu D."/>
            <person name="Skrede I."/>
            <person name="Drula E."/>
            <person name="Henrissat B."/>
            <person name="Morin E."/>
            <person name="Kohler A."/>
            <person name="Barry K."/>
            <person name="LaButti K."/>
            <person name="Morin E."/>
            <person name="Salamov A."/>
            <person name="Lipzen A."/>
            <person name="Mereny Z."/>
            <person name="Hegedus B."/>
            <person name="Baldrian P."/>
            <person name="Stursova M."/>
            <person name="Weitz H."/>
            <person name="Taylor A."/>
            <person name="Grigoriev I.V."/>
            <person name="Nagy L.G."/>
            <person name="Martin F."/>
            <person name="Kauserud H."/>
        </authorList>
    </citation>
    <scope>NUCLEOTIDE SEQUENCE</scope>
    <source>
        <strain evidence="3">CBHHK067</strain>
    </source>
</reference>
<evidence type="ECO:0000256" key="2">
    <source>
        <dbReference type="SAM" id="SignalP"/>
    </source>
</evidence>
<protein>
    <recommendedName>
        <fullName evidence="5">Secreted protein</fullName>
    </recommendedName>
</protein>
<dbReference type="Proteomes" id="UP001221757">
    <property type="component" value="Unassembled WGS sequence"/>
</dbReference>
<keyword evidence="4" id="KW-1185">Reference proteome</keyword>
<evidence type="ECO:0000256" key="1">
    <source>
        <dbReference type="SAM" id="MobiDB-lite"/>
    </source>
</evidence>
<proteinExistence type="predicted"/>
<keyword evidence="2" id="KW-0732">Signal</keyword>
<comment type="caution">
    <text evidence="3">The sequence shown here is derived from an EMBL/GenBank/DDBJ whole genome shotgun (WGS) entry which is preliminary data.</text>
</comment>
<organism evidence="3 4">
    <name type="scientific">Mycena rosella</name>
    <name type="common">Pink bonnet</name>
    <name type="synonym">Agaricus rosellus</name>
    <dbReference type="NCBI Taxonomy" id="1033263"/>
    <lineage>
        <taxon>Eukaryota</taxon>
        <taxon>Fungi</taxon>
        <taxon>Dikarya</taxon>
        <taxon>Basidiomycota</taxon>
        <taxon>Agaricomycotina</taxon>
        <taxon>Agaricomycetes</taxon>
        <taxon>Agaricomycetidae</taxon>
        <taxon>Agaricales</taxon>
        <taxon>Marasmiineae</taxon>
        <taxon>Mycenaceae</taxon>
        <taxon>Mycena</taxon>
    </lineage>
</organism>
<name>A0AAD7D5Q4_MYCRO</name>
<evidence type="ECO:0000313" key="3">
    <source>
        <dbReference type="EMBL" id="KAJ7680025.1"/>
    </source>
</evidence>
<dbReference type="EMBL" id="JARKIE010000124">
    <property type="protein sequence ID" value="KAJ7680025.1"/>
    <property type="molecule type" value="Genomic_DNA"/>
</dbReference>
<dbReference type="AlphaFoldDB" id="A0AAD7D5Q4"/>
<gene>
    <name evidence="3" type="ORF">B0H17DRAFT_1206175</name>
</gene>